<dbReference type="CDD" id="cd17546">
    <property type="entry name" value="REC_hyHK_CKI1_RcsC-like"/>
    <property type="match status" value="1"/>
</dbReference>
<evidence type="ECO:0000259" key="7">
    <source>
        <dbReference type="PROSITE" id="PS50109"/>
    </source>
</evidence>
<keyword evidence="10" id="KW-1185">Reference proteome</keyword>
<dbReference type="InterPro" id="IPR036097">
    <property type="entry name" value="HisK_dim/P_sf"/>
</dbReference>
<sequence length="469" mass="52535">MKNTWYKTEAAKYALYGAIFGLVFPIIAITIDLLRMNLSFSTESIAFVHKNFPIHFIIDTAPFFLGLFAFLGGLAMDKVKEQNELIVRNSKFKDDFLANMSHEIRTPMAGVIGIIDLLSKSNNINKTEKNYINIIQKSSNDLMKILNEILDLSKLEAGKLDINPAEVNFRELINHVHGLFLAVSKSKDLKLVMETAPDIPEYIIMDGHRINQILSNLIGNAVKFSDQGAITIKSTLWEKYGDCIKIKVEVIDEGMGIDEEEQKSLFSQFQQLDCPSAKAVKGTGLGLFICKKLVNLMDGEMGVISKVDEGSNFWFTFHASIKGGVEQCMENGVSELQEGEKIDLNVLLAEDNQMISAVIKHMLLRFGCNVQTADNGKIAIETFKQGKFDLILMDIHMPEMDGIETTSFLKNNFPEVPPIIGLSANALKGQAEKYMSQGMDDYLTKPLTSKALERKILKWSKAKKENIEE</sequence>
<evidence type="ECO:0000313" key="10">
    <source>
        <dbReference type="Proteomes" id="UP000468581"/>
    </source>
</evidence>
<dbReference type="Proteomes" id="UP000468581">
    <property type="component" value="Unassembled WGS sequence"/>
</dbReference>
<dbReference type="SUPFAM" id="SSF47384">
    <property type="entry name" value="Homodimeric domain of signal transducing histidine kinase"/>
    <property type="match status" value="1"/>
</dbReference>
<evidence type="ECO:0000256" key="2">
    <source>
        <dbReference type="ARBA" id="ARBA00012438"/>
    </source>
</evidence>
<keyword evidence="4" id="KW-0902">Two-component regulatory system</keyword>
<dbReference type="SUPFAM" id="SSF55874">
    <property type="entry name" value="ATPase domain of HSP90 chaperone/DNA topoisomerase II/histidine kinase"/>
    <property type="match status" value="1"/>
</dbReference>
<name>A0A6P0UMX1_9FLAO</name>
<evidence type="ECO:0000256" key="3">
    <source>
        <dbReference type="ARBA" id="ARBA00022553"/>
    </source>
</evidence>
<dbReference type="SMART" id="SM00388">
    <property type="entry name" value="HisKA"/>
    <property type="match status" value="1"/>
</dbReference>
<evidence type="ECO:0000256" key="1">
    <source>
        <dbReference type="ARBA" id="ARBA00000085"/>
    </source>
</evidence>
<dbReference type="SUPFAM" id="SSF52172">
    <property type="entry name" value="CheY-like"/>
    <property type="match status" value="1"/>
</dbReference>
<feature type="modified residue" description="4-aspartylphosphate" evidence="5">
    <location>
        <position position="394"/>
    </location>
</feature>
<dbReference type="Pfam" id="PF00512">
    <property type="entry name" value="HisKA"/>
    <property type="match status" value="1"/>
</dbReference>
<feature type="domain" description="Histidine kinase" evidence="7">
    <location>
        <begin position="99"/>
        <end position="321"/>
    </location>
</feature>
<proteinExistence type="predicted"/>
<comment type="caution">
    <text evidence="9">The sequence shown here is derived from an EMBL/GenBank/DDBJ whole genome shotgun (WGS) entry which is preliminary data.</text>
</comment>
<accession>A0A6P0UMX1</accession>
<dbReference type="EC" id="2.7.13.3" evidence="2"/>
<dbReference type="FunFam" id="3.30.565.10:FF:000010">
    <property type="entry name" value="Sensor histidine kinase RcsC"/>
    <property type="match status" value="1"/>
</dbReference>
<dbReference type="InterPro" id="IPR011006">
    <property type="entry name" value="CheY-like_superfamily"/>
</dbReference>
<dbReference type="AlphaFoldDB" id="A0A6P0UMX1"/>
<dbReference type="Gene3D" id="3.30.565.10">
    <property type="entry name" value="Histidine kinase-like ATPase, C-terminal domain"/>
    <property type="match status" value="1"/>
</dbReference>
<evidence type="ECO:0000259" key="8">
    <source>
        <dbReference type="PROSITE" id="PS50110"/>
    </source>
</evidence>
<dbReference type="InterPro" id="IPR005467">
    <property type="entry name" value="His_kinase_dom"/>
</dbReference>
<comment type="catalytic activity">
    <reaction evidence="1">
        <text>ATP + protein L-histidine = ADP + protein N-phospho-L-histidine.</text>
        <dbReference type="EC" id="2.7.13.3"/>
    </reaction>
</comment>
<dbReference type="PROSITE" id="PS50110">
    <property type="entry name" value="RESPONSE_REGULATORY"/>
    <property type="match status" value="1"/>
</dbReference>
<dbReference type="PANTHER" id="PTHR45339">
    <property type="entry name" value="HYBRID SIGNAL TRANSDUCTION HISTIDINE KINASE J"/>
    <property type="match status" value="1"/>
</dbReference>
<feature type="transmembrane region" description="Helical" evidence="6">
    <location>
        <begin position="54"/>
        <end position="76"/>
    </location>
</feature>
<dbReference type="GO" id="GO:0000155">
    <property type="term" value="F:phosphorelay sensor kinase activity"/>
    <property type="evidence" value="ECO:0007669"/>
    <property type="project" value="InterPro"/>
</dbReference>
<evidence type="ECO:0000256" key="4">
    <source>
        <dbReference type="ARBA" id="ARBA00023012"/>
    </source>
</evidence>
<dbReference type="InterPro" id="IPR003661">
    <property type="entry name" value="HisK_dim/P_dom"/>
</dbReference>
<organism evidence="9 10">
    <name type="scientific">Leptobacterium flavescens</name>
    <dbReference type="NCBI Taxonomy" id="472055"/>
    <lineage>
        <taxon>Bacteria</taxon>
        <taxon>Pseudomonadati</taxon>
        <taxon>Bacteroidota</taxon>
        <taxon>Flavobacteriia</taxon>
        <taxon>Flavobacteriales</taxon>
        <taxon>Flavobacteriaceae</taxon>
        <taxon>Leptobacterium</taxon>
    </lineage>
</organism>
<evidence type="ECO:0000313" key="9">
    <source>
        <dbReference type="EMBL" id="NER12353.1"/>
    </source>
</evidence>
<dbReference type="CDD" id="cd16922">
    <property type="entry name" value="HATPase_EvgS-ArcB-TorS-like"/>
    <property type="match status" value="1"/>
</dbReference>
<dbReference type="EMBL" id="JAABOO010000001">
    <property type="protein sequence ID" value="NER12353.1"/>
    <property type="molecule type" value="Genomic_DNA"/>
</dbReference>
<evidence type="ECO:0000256" key="6">
    <source>
        <dbReference type="SAM" id="Phobius"/>
    </source>
</evidence>
<dbReference type="Gene3D" id="3.40.50.2300">
    <property type="match status" value="1"/>
</dbReference>
<dbReference type="InterPro" id="IPR003594">
    <property type="entry name" value="HATPase_dom"/>
</dbReference>
<dbReference type="Pfam" id="PF02518">
    <property type="entry name" value="HATPase_c"/>
    <property type="match status" value="1"/>
</dbReference>
<dbReference type="RefSeq" id="WP_163605379.1">
    <property type="nucleotide sequence ID" value="NZ_JAABOO010000001.1"/>
</dbReference>
<keyword evidence="6" id="KW-1133">Transmembrane helix</keyword>
<dbReference type="PANTHER" id="PTHR45339:SF1">
    <property type="entry name" value="HYBRID SIGNAL TRANSDUCTION HISTIDINE KINASE J"/>
    <property type="match status" value="1"/>
</dbReference>
<reference evidence="9 10" key="1">
    <citation type="submission" date="2020-01" db="EMBL/GenBank/DDBJ databases">
        <title>Leptobacterium flavescens.</title>
        <authorList>
            <person name="Wang G."/>
        </authorList>
    </citation>
    <scope>NUCLEOTIDE SEQUENCE [LARGE SCALE GENOMIC DNA]</scope>
    <source>
        <strain evidence="9 10">KCTC 22160</strain>
    </source>
</reference>
<dbReference type="Gene3D" id="1.10.287.130">
    <property type="match status" value="1"/>
</dbReference>
<protein>
    <recommendedName>
        <fullName evidence="2">histidine kinase</fullName>
        <ecNumber evidence="2">2.7.13.3</ecNumber>
    </recommendedName>
</protein>
<gene>
    <name evidence="9" type="ORF">GWK08_02785</name>
</gene>
<evidence type="ECO:0000256" key="5">
    <source>
        <dbReference type="PROSITE-ProRule" id="PRU00169"/>
    </source>
</evidence>
<dbReference type="InterPro" id="IPR004358">
    <property type="entry name" value="Sig_transdc_His_kin-like_C"/>
</dbReference>
<dbReference type="SMART" id="SM00387">
    <property type="entry name" value="HATPase_c"/>
    <property type="match status" value="1"/>
</dbReference>
<feature type="domain" description="Response regulatory" evidence="8">
    <location>
        <begin position="345"/>
        <end position="460"/>
    </location>
</feature>
<dbReference type="InterPro" id="IPR036890">
    <property type="entry name" value="HATPase_C_sf"/>
</dbReference>
<keyword evidence="6" id="KW-0812">Transmembrane</keyword>
<dbReference type="PRINTS" id="PR00344">
    <property type="entry name" value="BCTRLSENSOR"/>
</dbReference>
<dbReference type="SMART" id="SM00448">
    <property type="entry name" value="REC"/>
    <property type="match status" value="1"/>
</dbReference>
<keyword evidence="6" id="KW-0472">Membrane</keyword>
<dbReference type="Pfam" id="PF00072">
    <property type="entry name" value="Response_reg"/>
    <property type="match status" value="1"/>
</dbReference>
<keyword evidence="3 5" id="KW-0597">Phosphoprotein</keyword>
<dbReference type="PROSITE" id="PS50109">
    <property type="entry name" value="HIS_KIN"/>
    <property type="match status" value="1"/>
</dbReference>
<dbReference type="CDD" id="cd00082">
    <property type="entry name" value="HisKA"/>
    <property type="match status" value="1"/>
</dbReference>
<dbReference type="InterPro" id="IPR001789">
    <property type="entry name" value="Sig_transdc_resp-reg_receiver"/>
</dbReference>
<feature type="transmembrane region" description="Helical" evidence="6">
    <location>
        <begin position="13"/>
        <end position="34"/>
    </location>
</feature>